<organism evidence="1 2">
    <name type="scientific">Scophthalmus maximus</name>
    <name type="common">Turbot</name>
    <name type="synonym">Psetta maxima</name>
    <dbReference type="NCBI Taxonomy" id="52904"/>
    <lineage>
        <taxon>Eukaryota</taxon>
        <taxon>Metazoa</taxon>
        <taxon>Chordata</taxon>
        <taxon>Craniata</taxon>
        <taxon>Vertebrata</taxon>
        <taxon>Euteleostomi</taxon>
        <taxon>Actinopterygii</taxon>
        <taxon>Neopterygii</taxon>
        <taxon>Teleostei</taxon>
        <taxon>Neoteleostei</taxon>
        <taxon>Acanthomorphata</taxon>
        <taxon>Carangaria</taxon>
        <taxon>Pleuronectiformes</taxon>
        <taxon>Pleuronectoidei</taxon>
        <taxon>Scophthalmidae</taxon>
        <taxon>Scophthalmus</taxon>
    </lineage>
</organism>
<sequence>MRSDWSLRMDNCVLCRLAHLTPHLSNMSNIFICQNWLILSCHLLSFLWSTGLSHIQVLTALGAIHGAPPPPGVPLKVDSQCSCEFHLHQRLRRRWMFIIVLQPLLRE</sequence>
<accession>A0A6A4SCR3</accession>
<evidence type="ECO:0000313" key="2">
    <source>
        <dbReference type="Proteomes" id="UP000438429"/>
    </source>
</evidence>
<protein>
    <submittedName>
        <fullName evidence="1">Uncharacterized protein</fullName>
    </submittedName>
</protein>
<evidence type="ECO:0000313" key="1">
    <source>
        <dbReference type="EMBL" id="KAF0030255.1"/>
    </source>
</evidence>
<name>A0A6A4SCR3_SCOMX</name>
<reference evidence="1 2" key="1">
    <citation type="submission" date="2019-06" db="EMBL/GenBank/DDBJ databases">
        <title>Draft genomes of female and male turbot (Scophthalmus maximus).</title>
        <authorList>
            <person name="Xu H."/>
            <person name="Xu X.-W."/>
            <person name="Shao C."/>
            <person name="Chen S."/>
        </authorList>
    </citation>
    <scope>NUCLEOTIDE SEQUENCE [LARGE SCALE GENOMIC DNA]</scope>
    <source>
        <strain evidence="1">Ysfricsl-2016a</strain>
        <tissue evidence="1">Blood</tissue>
    </source>
</reference>
<proteinExistence type="predicted"/>
<dbReference type="AlphaFoldDB" id="A0A6A4SCR3"/>
<comment type="caution">
    <text evidence="1">The sequence shown here is derived from an EMBL/GenBank/DDBJ whole genome shotgun (WGS) entry which is preliminary data.</text>
</comment>
<dbReference type="Proteomes" id="UP000438429">
    <property type="component" value="Unassembled WGS sequence"/>
</dbReference>
<dbReference type="EMBL" id="VEVO01000015">
    <property type="protein sequence ID" value="KAF0030255.1"/>
    <property type="molecule type" value="Genomic_DNA"/>
</dbReference>
<gene>
    <name evidence="1" type="ORF">F2P81_016986</name>
</gene>